<evidence type="ECO:0000256" key="5">
    <source>
        <dbReference type="HAMAP-Rule" id="MF_01334"/>
    </source>
</evidence>
<dbReference type="SUPFAM" id="SSF50715">
    <property type="entry name" value="Ribosomal protein L25-like"/>
    <property type="match status" value="1"/>
</dbReference>
<comment type="similarity">
    <text evidence="5">Belongs to the bacterial ribosomal protein bL25 family. CTC subfamily.</text>
</comment>
<dbReference type="InterPro" id="IPR020930">
    <property type="entry name" value="Ribosomal_uL5_bac-type"/>
</dbReference>
<keyword evidence="2 5" id="KW-0694">RNA-binding</keyword>
<evidence type="ECO:0000313" key="10">
    <source>
        <dbReference type="Proteomes" id="UP001501600"/>
    </source>
</evidence>
<evidence type="ECO:0000256" key="3">
    <source>
        <dbReference type="ARBA" id="ARBA00022980"/>
    </source>
</evidence>
<dbReference type="NCBIfam" id="NF004128">
    <property type="entry name" value="PRK05618.1-2"/>
    <property type="match status" value="1"/>
</dbReference>
<keyword evidence="4 5" id="KW-0687">Ribonucleoprotein</keyword>
<dbReference type="InterPro" id="IPR020057">
    <property type="entry name" value="Ribosomal_bL25_b-dom"/>
</dbReference>
<gene>
    <name evidence="5" type="primary">rplY</name>
    <name evidence="5" type="synonym">ctc</name>
    <name evidence="9" type="ORF">GCM10025772_00860</name>
</gene>
<proteinExistence type="inferred from homology"/>
<sequence>MSDFEFDAEIRTDLGTGASRRLRREGQVPAVLYGGDKEPLSLTLSHNAVNRAQENEAFYSHVLTLNINGKKQEVIVKAIQRHPYKPKLLHLDFQRIVRGEAMNATVPLHFINEEESPGVRAGGTVMHLLNEVEVHCLPKDLPEFIEVDIVALDNGQSLHLTDITLPKGVELVALSKGEDSQDLSVVTMRPPRGASEEDEAEESEEPSVTNGEGDGDSETKSEE</sequence>
<dbReference type="CDD" id="cd00495">
    <property type="entry name" value="Ribosomal_L25_TL5_CTC"/>
    <property type="match status" value="1"/>
</dbReference>
<comment type="caution">
    <text evidence="9">The sequence shown here is derived from an EMBL/GenBank/DDBJ whole genome shotgun (WGS) entry which is preliminary data.</text>
</comment>
<dbReference type="InterPro" id="IPR037121">
    <property type="entry name" value="Ribosomal_bL25_C"/>
</dbReference>
<dbReference type="InterPro" id="IPR001021">
    <property type="entry name" value="Ribosomal_bL25_long"/>
</dbReference>
<evidence type="ECO:0000256" key="2">
    <source>
        <dbReference type="ARBA" id="ARBA00022884"/>
    </source>
</evidence>
<dbReference type="NCBIfam" id="NF004130">
    <property type="entry name" value="PRK05618.1-5"/>
    <property type="match status" value="1"/>
</dbReference>
<feature type="compositionally biased region" description="Acidic residues" evidence="6">
    <location>
        <begin position="196"/>
        <end position="205"/>
    </location>
</feature>
<evidence type="ECO:0000259" key="8">
    <source>
        <dbReference type="Pfam" id="PF14693"/>
    </source>
</evidence>
<evidence type="ECO:0000256" key="4">
    <source>
        <dbReference type="ARBA" id="ARBA00023274"/>
    </source>
</evidence>
<keyword evidence="10" id="KW-1185">Reference proteome</keyword>
<dbReference type="InterPro" id="IPR020056">
    <property type="entry name" value="Rbsml_bL25/Gln-tRNA_synth_N"/>
</dbReference>
<dbReference type="Gene3D" id="2.40.240.10">
    <property type="entry name" value="Ribosomal Protein L25, Chain P"/>
    <property type="match status" value="1"/>
</dbReference>
<dbReference type="Gene3D" id="2.170.120.20">
    <property type="entry name" value="Ribosomal protein L25, beta domain"/>
    <property type="match status" value="1"/>
</dbReference>
<dbReference type="NCBIfam" id="TIGR00731">
    <property type="entry name" value="bL25_bact_ctc"/>
    <property type="match status" value="1"/>
</dbReference>
<dbReference type="RefSeq" id="WP_345315057.1">
    <property type="nucleotide sequence ID" value="NZ_BAABLF010000001.1"/>
</dbReference>
<feature type="domain" description="Large ribosomal subunit protein bL25 L25" evidence="7">
    <location>
        <begin position="8"/>
        <end position="93"/>
    </location>
</feature>
<feature type="region of interest" description="Disordered" evidence="6">
    <location>
        <begin position="179"/>
        <end position="223"/>
    </location>
</feature>
<dbReference type="InterPro" id="IPR029751">
    <property type="entry name" value="Ribosomal_L25_dom"/>
</dbReference>
<dbReference type="Pfam" id="PF01386">
    <property type="entry name" value="Ribosomal_L25p"/>
    <property type="match status" value="1"/>
</dbReference>
<dbReference type="InterPro" id="IPR020055">
    <property type="entry name" value="Ribosomal_bL25_short"/>
</dbReference>
<feature type="domain" description="Large ribosomal subunit protein bL25 beta" evidence="8">
    <location>
        <begin position="102"/>
        <end position="191"/>
    </location>
</feature>
<comment type="function">
    <text evidence="5">This is one of the proteins that binds to the 5S RNA in the ribosome where it forms part of the central protuberance.</text>
</comment>
<dbReference type="GO" id="GO:0005840">
    <property type="term" value="C:ribosome"/>
    <property type="evidence" value="ECO:0007669"/>
    <property type="project" value="UniProtKB-KW"/>
</dbReference>
<dbReference type="Pfam" id="PF14693">
    <property type="entry name" value="Ribosomal_TL5_C"/>
    <property type="match status" value="1"/>
</dbReference>
<dbReference type="InterPro" id="IPR011035">
    <property type="entry name" value="Ribosomal_bL25/Gln-tRNA_synth"/>
</dbReference>
<dbReference type="Proteomes" id="UP001501600">
    <property type="component" value="Unassembled WGS sequence"/>
</dbReference>
<accession>A0ABP9RU61</accession>
<dbReference type="HAMAP" id="MF_01336">
    <property type="entry name" value="Ribosomal_bL25"/>
    <property type="match status" value="1"/>
</dbReference>
<reference evidence="10" key="1">
    <citation type="journal article" date="2019" name="Int. J. Syst. Evol. Microbiol.">
        <title>The Global Catalogue of Microorganisms (GCM) 10K type strain sequencing project: providing services to taxonomists for standard genome sequencing and annotation.</title>
        <authorList>
            <consortium name="The Broad Institute Genomics Platform"/>
            <consortium name="The Broad Institute Genome Sequencing Center for Infectious Disease"/>
            <person name="Wu L."/>
            <person name="Ma J."/>
        </authorList>
    </citation>
    <scope>NUCLEOTIDE SEQUENCE [LARGE SCALE GENOMIC DNA]</scope>
    <source>
        <strain evidence="10">JCM 18720</strain>
    </source>
</reference>
<keyword evidence="3 5" id="KW-0689">Ribosomal protein</keyword>
<evidence type="ECO:0000313" key="9">
    <source>
        <dbReference type="EMBL" id="GAA5186091.1"/>
    </source>
</evidence>
<dbReference type="PANTHER" id="PTHR33284">
    <property type="entry name" value="RIBOSOMAL PROTEIN L25/GLN-TRNA SYNTHETASE, ANTI-CODON-BINDING DOMAIN-CONTAINING PROTEIN"/>
    <property type="match status" value="1"/>
</dbReference>
<evidence type="ECO:0000256" key="6">
    <source>
        <dbReference type="SAM" id="MobiDB-lite"/>
    </source>
</evidence>
<dbReference type="HAMAP" id="MF_01334">
    <property type="entry name" value="Ribosomal_bL25_CTC"/>
    <property type="match status" value="1"/>
</dbReference>
<evidence type="ECO:0000256" key="1">
    <source>
        <dbReference type="ARBA" id="ARBA00022730"/>
    </source>
</evidence>
<organism evidence="9 10">
    <name type="scientific">Ferrimonas gelatinilytica</name>
    <dbReference type="NCBI Taxonomy" id="1255257"/>
    <lineage>
        <taxon>Bacteria</taxon>
        <taxon>Pseudomonadati</taxon>
        <taxon>Pseudomonadota</taxon>
        <taxon>Gammaproteobacteria</taxon>
        <taxon>Alteromonadales</taxon>
        <taxon>Ferrimonadaceae</taxon>
        <taxon>Ferrimonas</taxon>
    </lineage>
</organism>
<protein>
    <recommendedName>
        <fullName evidence="5">Large ribosomal subunit protein bL25</fullName>
    </recommendedName>
    <alternativeName>
        <fullName evidence="5">General stress protein CTC</fullName>
    </alternativeName>
</protein>
<evidence type="ECO:0000259" key="7">
    <source>
        <dbReference type="Pfam" id="PF01386"/>
    </source>
</evidence>
<keyword evidence="1 5" id="KW-0699">rRNA-binding</keyword>
<name>A0ABP9RU61_9GAMM</name>
<dbReference type="EMBL" id="BAABLF010000001">
    <property type="protein sequence ID" value="GAA5186091.1"/>
    <property type="molecule type" value="Genomic_DNA"/>
</dbReference>
<comment type="subunit">
    <text evidence="5">Part of the 50S ribosomal subunit; part of the 5S rRNA/L5/L18/L25 subcomplex. Contacts the 5S rRNA. Binds to the 5S rRNA independently of L5 and L18.</text>
</comment>
<dbReference type="PANTHER" id="PTHR33284:SF1">
    <property type="entry name" value="RIBOSOMAL PROTEIN L25_GLN-TRNA SYNTHETASE, ANTI-CODON-BINDING DOMAIN-CONTAINING PROTEIN"/>
    <property type="match status" value="1"/>
</dbReference>
<dbReference type="NCBIfam" id="NF004612">
    <property type="entry name" value="PRK05943.1"/>
    <property type="match status" value="1"/>
</dbReference>